<gene>
    <name evidence="6" type="ORF">LO55_2076</name>
</gene>
<dbReference type="SUPFAM" id="SSF52833">
    <property type="entry name" value="Thioredoxin-like"/>
    <property type="match status" value="1"/>
</dbReference>
<evidence type="ECO:0000259" key="5">
    <source>
        <dbReference type="PROSITE" id="PS51352"/>
    </source>
</evidence>
<dbReference type="RefSeq" id="WP_005665286.1">
    <property type="nucleotide sequence ID" value="NZ_CAUQYF010000011.1"/>
</dbReference>
<dbReference type="InterPro" id="IPR013740">
    <property type="entry name" value="Redoxin"/>
</dbReference>
<dbReference type="AlphaFoldDB" id="A0A1S2N506"/>
<feature type="domain" description="Thioredoxin" evidence="5">
    <location>
        <begin position="28"/>
        <end position="188"/>
    </location>
</feature>
<dbReference type="PROSITE" id="PS00194">
    <property type="entry name" value="THIOREDOXIN_1"/>
    <property type="match status" value="1"/>
</dbReference>
<keyword evidence="4" id="KW-0676">Redox-active center</keyword>
<comment type="caution">
    <text evidence="6">The sequence shown here is derived from an EMBL/GenBank/DDBJ whole genome shotgun (WGS) entry which is preliminary data.</text>
</comment>
<comment type="subcellular location">
    <subcellularLocation>
        <location evidence="1">Cell envelope</location>
    </subcellularLocation>
</comment>
<dbReference type="EMBL" id="JRYB01000001">
    <property type="protein sequence ID" value="OIJ39973.1"/>
    <property type="molecule type" value="Genomic_DNA"/>
</dbReference>
<dbReference type="InterPro" id="IPR050553">
    <property type="entry name" value="Thioredoxin_ResA/DsbE_sf"/>
</dbReference>
<proteinExistence type="predicted"/>
<dbReference type="GO" id="GO:0017004">
    <property type="term" value="P:cytochrome complex assembly"/>
    <property type="evidence" value="ECO:0007669"/>
    <property type="project" value="UniProtKB-KW"/>
</dbReference>
<evidence type="ECO:0000313" key="7">
    <source>
        <dbReference type="Proteomes" id="UP000180246"/>
    </source>
</evidence>
<name>A0A1S2N506_9BURK</name>
<evidence type="ECO:0000256" key="1">
    <source>
        <dbReference type="ARBA" id="ARBA00004196"/>
    </source>
</evidence>
<dbReference type="GO" id="GO:0030313">
    <property type="term" value="C:cell envelope"/>
    <property type="evidence" value="ECO:0007669"/>
    <property type="project" value="UniProtKB-SubCell"/>
</dbReference>
<organism evidence="6 7">
    <name type="scientific">Massilia timonae</name>
    <dbReference type="NCBI Taxonomy" id="47229"/>
    <lineage>
        <taxon>Bacteria</taxon>
        <taxon>Pseudomonadati</taxon>
        <taxon>Pseudomonadota</taxon>
        <taxon>Betaproteobacteria</taxon>
        <taxon>Burkholderiales</taxon>
        <taxon>Oxalobacteraceae</taxon>
        <taxon>Telluria group</taxon>
        <taxon>Massilia</taxon>
    </lineage>
</organism>
<dbReference type="Gene3D" id="3.40.30.10">
    <property type="entry name" value="Glutaredoxin"/>
    <property type="match status" value="1"/>
</dbReference>
<dbReference type="CDD" id="cd02966">
    <property type="entry name" value="TlpA_like_family"/>
    <property type="match status" value="1"/>
</dbReference>
<dbReference type="PROSITE" id="PS51352">
    <property type="entry name" value="THIOREDOXIN_2"/>
    <property type="match status" value="1"/>
</dbReference>
<keyword evidence="2" id="KW-0201">Cytochrome c-type biogenesis</keyword>
<accession>A0A1S2N506</accession>
<dbReference type="InterPro" id="IPR017937">
    <property type="entry name" value="Thioredoxin_CS"/>
</dbReference>
<evidence type="ECO:0000256" key="3">
    <source>
        <dbReference type="ARBA" id="ARBA00023157"/>
    </source>
</evidence>
<keyword evidence="3" id="KW-1015">Disulfide bond</keyword>
<reference evidence="6 7" key="1">
    <citation type="submission" date="2014-10" db="EMBL/GenBank/DDBJ databases">
        <authorList>
            <person name="Seo M.-J."/>
            <person name="Seok Y.J."/>
            <person name="Cha I.-T."/>
        </authorList>
    </citation>
    <scope>NUCLEOTIDE SEQUENCE [LARGE SCALE GENOMIC DNA]</scope>
    <source>
        <strain evidence="6 7">NEU</strain>
    </source>
</reference>
<dbReference type="Pfam" id="PF08534">
    <property type="entry name" value="Redoxin"/>
    <property type="match status" value="1"/>
</dbReference>
<dbReference type="InterPro" id="IPR013766">
    <property type="entry name" value="Thioredoxin_domain"/>
</dbReference>
<dbReference type="InterPro" id="IPR036249">
    <property type="entry name" value="Thioredoxin-like_sf"/>
</dbReference>
<evidence type="ECO:0000256" key="4">
    <source>
        <dbReference type="ARBA" id="ARBA00023284"/>
    </source>
</evidence>
<evidence type="ECO:0000256" key="2">
    <source>
        <dbReference type="ARBA" id="ARBA00022748"/>
    </source>
</evidence>
<evidence type="ECO:0000313" key="6">
    <source>
        <dbReference type="EMBL" id="OIJ39973.1"/>
    </source>
</evidence>
<dbReference type="PANTHER" id="PTHR42852">
    <property type="entry name" value="THIOL:DISULFIDE INTERCHANGE PROTEIN DSBE"/>
    <property type="match status" value="1"/>
</dbReference>
<dbReference type="Proteomes" id="UP000180246">
    <property type="component" value="Unassembled WGS sequence"/>
</dbReference>
<dbReference type="PANTHER" id="PTHR42852:SF6">
    <property type="entry name" value="THIOL:DISULFIDE INTERCHANGE PROTEIN DSBE"/>
    <property type="match status" value="1"/>
</dbReference>
<dbReference type="GO" id="GO:0015036">
    <property type="term" value="F:disulfide oxidoreductase activity"/>
    <property type="evidence" value="ECO:0007669"/>
    <property type="project" value="UniProtKB-ARBA"/>
</dbReference>
<sequence>MNKKHLAAYAAVAALFGVMGALVAVYKKPAQSVLPAPTTVARDGQVTNPVTSLYAQSLNDLEGKPQPLAQWKGKPLLVNFWATWCGPCVREMPELAHLASEDGGKRFNVIGIGIDSPTNMSEFAAKMNVTYPLYVGGMGGTELSRGFGNTNGGLPYTVLIGADGQVIKTYLGELKFDELRADLAKLDS</sequence>
<protein>
    <submittedName>
        <fullName evidence="6">AhpC/TSA family protein</fullName>
    </submittedName>
</protein>